<evidence type="ECO:0000313" key="2">
    <source>
        <dbReference type="EMBL" id="GJG57622.1"/>
    </source>
</evidence>
<proteinExistence type="predicted"/>
<keyword evidence="1" id="KW-0732">Signal</keyword>
<reference evidence="2" key="1">
    <citation type="journal article" date="2022" name="Int. J. Syst. Evol. Microbiol.">
        <title>Prevotella lacticifex sp. nov., isolated from the rumen of cows.</title>
        <authorList>
            <person name="Shinkai T."/>
            <person name="Ikeyama N."/>
            <person name="Kumagai M."/>
            <person name="Ohmori H."/>
            <person name="Sakamoto M."/>
            <person name="Ohkuma M."/>
            <person name="Mitsumori M."/>
        </authorList>
    </citation>
    <scope>NUCLEOTIDE SEQUENCE</scope>
    <source>
        <strain evidence="2">R5076</strain>
    </source>
</reference>
<dbReference type="PANTHER" id="PTHR45661">
    <property type="entry name" value="SURFACE ANTIGEN"/>
    <property type="match status" value="1"/>
</dbReference>
<dbReference type="InterPro" id="IPR053139">
    <property type="entry name" value="Surface_bspA-like"/>
</dbReference>
<name>A0A9R1CUH1_9BACT</name>
<evidence type="ECO:0000313" key="3">
    <source>
        <dbReference type="Proteomes" id="UP000825483"/>
    </source>
</evidence>
<dbReference type="InterPro" id="IPR026906">
    <property type="entry name" value="LRR_5"/>
</dbReference>
<dbReference type="Gene3D" id="3.80.10.10">
    <property type="entry name" value="Ribonuclease Inhibitor"/>
    <property type="match status" value="1"/>
</dbReference>
<gene>
    <name evidence="2" type="ORF">PRLR5076_04730</name>
</gene>
<organism evidence="2 3">
    <name type="scientific">Prevotella lacticifex</name>
    <dbReference type="NCBI Taxonomy" id="2854755"/>
    <lineage>
        <taxon>Bacteria</taxon>
        <taxon>Pseudomonadati</taxon>
        <taxon>Bacteroidota</taxon>
        <taxon>Bacteroidia</taxon>
        <taxon>Bacteroidales</taxon>
        <taxon>Prevotellaceae</taxon>
        <taxon>Prevotella</taxon>
    </lineage>
</organism>
<dbReference type="RefSeq" id="WP_223929471.1">
    <property type="nucleotide sequence ID" value="NZ_BPTU01000003.1"/>
</dbReference>
<dbReference type="EMBL" id="BPUB01000001">
    <property type="protein sequence ID" value="GJG57622.1"/>
    <property type="molecule type" value="Genomic_DNA"/>
</dbReference>
<dbReference type="Proteomes" id="UP000825483">
    <property type="component" value="Unassembled WGS sequence"/>
</dbReference>
<dbReference type="SUPFAM" id="SSF52058">
    <property type="entry name" value="L domain-like"/>
    <property type="match status" value="1"/>
</dbReference>
<keyword evidence="3" id="KW-1185">Reference proteome</keyword>
<dbReference type="Pfam" id="PF13306">
    <property type="entry name" value="LRR_5"/>
    <property type="match status" value="1"/>
</dbReference>
<accession>A0A9R1CUH1</accession>
<dbReference type="GeneID" id="72468528"/>
<feature type="chain" id="PRO_5040191109" description="Leucine-rich repeat domain-containing protein" evidence="1">
    <location>
        <begin position="21"/>
        <end position="345"/>
    </location>
</feature>
<comment type="caution">
    <text evidence="2">The sequence shown here is derived from an EMBL/GenBank/DDBJ whole genome shotgun (WGS) entry which is preliminary data.</text>
</comment>
<dbReference type="InterPro" id="IPR032675">
    <property type="entry name" value="LRR_dom_sf"/>
</dbReference>
<protein>
    <recommendedName>
        <fullName evidence="4">Leucine-rich repeat domain-containing protein</fullName>
    </recommendedName>
</protein>
<sequence length="345" mass="38008">MKTKLLSAFVLLFMCITANAYDVMVDSVYYNLNLTDQTATVADPSTENVTAYYKGKVVVPASFTYKGRTFTVVGVADKAFSGSDSLTSVSLPNTIKELPSGVFQYCSLLTHVDLPDSLTKIPSTCFYYCKSLENVSIPDSVTVIDYSAFYGCSSFGPEFTVRSNMTLLGDQALGGCPKLKRVIIEDSENSLRTGWWLLSGDILDYLYVGRPFDTSTNVDSIKVLELGASLKTNAFPRDNNFITIISDIEDPTLFDPEFTNATYLNVPLYVPVGKVDAYRQANGWKNFFDIRENNGEVNKIDNVAAAKKAGATMYYNLSGQAVAKDYKGVVIERYSDGTSKKVLNK</sequence>
<dbReference type="AlphaFoldDB" id="A0A9R1CUH1"/>
<evidence type="ECO:0008006" key="4">
    <source>
        <dbReference type="Google" id="ProtNLM"/>
    </source>
</evidence>
<feature type="signal peptide" evidence="1">
    <location>
        <begin position="1"/>
        <end position="20"/>
    </location>
</feature>
<evidence type="ECO:0000256" key="1">
    <source>
        <dbReference type="SAM" id="SignalP"/>
    </source>
</evidence>
<dbReference type="PANTHER" id="PTHR45661:SF3">
    <property type="entry name" value="IG-LIKE DOMAIN-CONTAINING PROTEIN"/>
    <property type="match status" value="1"/>
</dbReference>